<keyword evidence="2" id="KW-0808">Transferase</keyword>
<evidence type="ECO:0000256" key="6">
    <source>
        <dbReference type="ARBA" id="ARBA00038170"/>
    </source>
</evidence>
<reference evidence="9" key="1">
    <citation type="submission" date="2020-11" db="EMBL/GenBank/DDBJ databases">
        <authorList>
            <person name="Tran Van P."/>
        </authorList>
    </citation>
    <scope>NUCLEOTIDE SEQUENCE</scope>
</reference>
<dbReference type="GO" id="GO:0005634">
    <property type="term" value="C:nucleus"/>
    <property type="evidence" value="ECO:0007669"/>
    <property type="project" value="TreeGrafter"/>
</dbReference>
<keyword evidence="5" id="KW-0520">NAD</keyword>
<dbReference type="InterPro" id="IPR050134">
    <property type="entry name" value="NAD-dep_sirtuin_deacylases"/>
</dbReference>
<dbReference type="FunFam" id="3.40.50.1220:FF:000038">
    <property type="entry name" value="NAD-dependent protein deacetylase sirtuin-6 isoform X2"/>
    <property type="match status" value="1"/>
</dbReference>
<dbReference type="EC" id="2.3.1.286" evidence="1"/>
<evidence type="ECO:0000313" key="9">
    <source>
        <dbReference type="EMBL" id="CAD7648598.1"/>
    </source>
</evidence>
<dbReference type="EMBL" id="CAJPVJ010003232">
    <property type="protein sequence ID" value="CAG2167333.1"/>
    <property type="molecule type" value="Genomic_DNA"/>
</dbReference>
<evidence type="ECO:0000256" key="3">
    <source>
        <dbReference type="ARBA" id="ARBA00022723"/>
    </source>
</evidence>
<feature type="binding site" evidence="7">
    <location>
        <position position="169"/>
    </location>
    <ligand>
        <name>Zn(2+)</name>
        <dbReference type="ChEBI" id="CHEBI:29105"/>
    </ligand>
</feature>
<dbReference type="SUPFAM" id="SSF52467">
    <property type="entry name" value="DHS-like NAD/FAD-binding domain"/>
    <property type="match status" value="1"/>
</dbReference>
<proteinExistence type="inferred from homology"/>
<comment type="similarity">
    <text evidence="6">Belongs to the sirtuin family. Class IV subfamily.</text>
</comment>
<organism evidence="9">
    <name type="scientific">Oppiella nova</name>
    <dbReference type="NCBI Taxonomy" id="334625"/>
    <lineage>
        <taxon>Eukaryota</taxon>
        <taxon>Metazoa</taxon>
        <taxon>Ecdysozoa</taxon>
        <taxon>Arthropoda</taxon>
        <taxon>Chelicerata</taxon>
        <taxon>Arachnida</taxon>
        <taxon>Acari</taxon>
        <taxon>Acariformes</taxon>
        <taxon>Sarcoptiformes</taxon>
        <taxon>Oribatida</taxon>
        <taxon>Brachypylina</taxon>
        <taxon>Oppioidea</taxon>
        <taxon>Oppiidae</taxon>
        <taxon>Oppiella</taxon>
    </lineage>
</organism>
<keyword evidence="10" id="KW-1185">Reference proteome</keyword>
<evidence type="ECO:0000256" key="1">
    <source>
        <dbReference type="ARBA" id="ARBA00012928"/>
    </source>
</evidence>
<dbReference type="GO" id="GO:0046872">
    <property type="term" value="F:metal ion binding"/>
    <property type="evidence" value="ECO:0007669"/>
    <property type="project" value="UniProtKB-KW"/>
</dbReference>
<dbReference type="EMBL" id="OC918057">
    <property type="protein sequence ID" value="CAD7648598.1"/>
    <property type="molecule type" value="Genomic_DNA"/>
</dbReference>
<keyword evidence="3 7" id="KW-0479">Metal-binding</keyword>
<dbReference type="GO" id="GO:0003714">
    <property type="term" value="F:transcription corepressor activity"/>
    <property type="evidence" value="ECO:0007669"/>
    <property type="project" value="TreeGrafter"/>
</dbReference>
<evidence type="ECO:0000256" key="4">
    <source>
        <dbReference type="ARBA" id="ARBA00022833"/>
    </source>
</evidence>
<keyword evidence="4 7" id="KW-0862">Zinc</keyword>
<dbReference type="InterPro" id="IPR003000">
    <property type="entry name" value="Sirtuin"/>
</dbReference>
<dbReference type="GO" id="GO:0070403">
    <property type="term" value="F:NAD+ binding"/>
    <property type="evidence" value="ECO:0007669"/>
    <property type="project" value="InterPro"/>
</dbReference>
<accession>A0A7R9LVC1</accession>
<dbReference type="GO" id="GO:0000122">
    <property type="term" value="P:negative regulation of transcription by RNA polymerase II"/>
    <property type="evidence" value="ECO:0007669"/>
    <property type="project" value="TreeGrafter"/>
</dbReference>
<evidence type="ECO:0000256" key="5">
    <source>
        <dbReference type="ARBA" id="ARBA00023027"/>
    </source>
</evidence>
<dbReference type="OrthoDB" id="2919105at2759"/>
<evidence type="ECO:0000313" key="10">
    <source>
        <dbReference type="Proteomes" id="UP000728032"/>
    </source>
</evidence>
<dbReference type="InterPro" id="IPR026590">
    <property type="entry name" value="Ssirtuin_cat_dom"/>
</dbReference>
<feature type="binding site" evidence="7">
    <location>
        <position position="144"/>
    </location>
    <ligand>
        <name>Zn(2+)</name>
        <dbReference type="ChEBI" id="CHEBI:29105"/>
    </ligand>
</feature>
<gene>
    <name evidence="9" type="ORF">ONB1V03_LOCUS6840</name>
</gene>
<evidence type="ECO:0000259" key="8">
    <source>
        <dbReference type="PROSITE" id="PS50305"/>
    </source>
</evidence>
<dbReference type="Pfam" id="PF02146">
    <property type="entry name" value="SIR2"/>
    <property type="match status" value="2"/>
</dbReference>
<dbReference type="Gene3D" id="2.20.28.200">
    <property type="match status" value="1"/>
</dbReference>
<protein>
    <recommendedName>
        <fullName evidence="1">protein acetyllysine N-acetyltransferase</fullName>
        <ecNumber evidence="1">2.3.1.286</ecNumber>
    </recommendedName>
</protein>
<dbReference type="Proteomes" id="UP000728032">
    <property type="component" value="Unassembled WGS sequence"/>
</dbReference>
<dbReference type="Gene3D" id="3.40.50.1220">
    <property type="entry name" value="TPP-binding domain"/>
    <property type="match status" value="1"/>
</dbReference>
<feature type="binding site" evidence="7">
    <location>
        <position position="176"/>
    </location>
    <ligand>
        <name>Zn(2+)</name>
        <dbReference type="ChEBI" id="CHEBI:29105"/>
    </ligand>
</feature>
<evidence type="ECO:0000256" key="7">
    <source>
        <dbReference type="PROSITE-ProRule" id="PRU00236"/>
    </source>
</evidence>
<dbReference type="PANTHER" id="PTHR11085">
    <property type="entry name" value="NAD-DEPENDENT PROTEIN DEACYLASE SIRTUIN-5, MITOCHONDRIAL-RELATED"/>
    <property type="match status" value="1"/>
</dbReference>
<feature type="binding site" evidence="7">
    <location>
        <position position="147"/>
    </location>
    <ligand>
        <name>Zn(2+)</name>
        <dbReference type="ChEBI" id="CHEBI:29105"/>
    </ligand>
</feature>
<dbReference type="AlphaFoldDB" id="A0A7R9LVC1"/>
<dbReference type="InterPro" id="IPR029035">
    <property type="entry name" value="DHS-like_NAD/FAD-binding_dom"/>
</dbReference>
<name>A0A7R9LVC1_9ACAR</name>
<dbReference type="PANTHER" id="PTHR11085:SF12">
    <property type="entry name" value="NAD-DEPENDENT PROTEIN DEACYLASE SIRTUIN-6"/>
    <property type="match status" value="1"/>
</dbReference>
<evidence type="ECO:0000256" key="2">
    <source>
        <dbReference type="ARBA" id="ARBA00022679"/>
    </source>
</evidence>
<feature type="domain" description="Deacetylase sirtuin-type" evidence="8">
    <location>
        <begin position="27"/>
        <end position="272"/>
    </location>
</feature>
<sequence length="293" mass="32924">MSANYAKGLSDYENKGVCGLQEIFESPEEVESKVELLSKWLTQSKCVVVYCGAGISTSAGIPDFRGPNGIWTQEKKGVKEDPEAKALSLTDCSPTVTHMALISLLKSKAIKFIVSQNIDGLFLRANIRRRHIAELHGNFFLDECTQCHSRFIRSTPSPTMACKVSDQKCMRWSRPCRGLICDTILDWDQDLPKNELKWADKYSRECDLAICLGTTLQIEPAGSLPFRCQRLNSGRVVIVNLQPTKSDTKADLVIHDFVDNVMTLLCKTLDVKIEAYDPSTDPTKTRVTTEWRR</sequence>
<feature type="active site" description="Proton acceptor" evidence="7">
    <location>
        <position position="136"/>
    </location>
</feature>
<dbReference type="PROSITE" id="PS50305">
    <property type="entry name" value="SIRTUIN"/>
    <property type="match status" value="1"/>
</dbReference>
<dbReference type="GO" id="GO:0046969">
    <property type="term" value="F:histone H3K9 deacetylase activity, NAD-dependent"/>
    <property type="evidence" value="ECO:0007669"/>
    <property type="project" value="TreeGrafter"/>
</dbReference>